<dbReference type="AlphaFoldDB" id="A0A2T1LT12"/>
<name>A0A2T1LT12_9CHRO</name>
<dbReference type="EMBL" id="PXOH01000030">
    <property type="protein sequence ID" value="PSF33457.1"/>
    <property type="molecule type" value="Genomic_DNA"/>
</dbReference>
<accession>A0A2T1LT12</accession>
<gene>
    <name evidence="1" type="ORF">C7H19_20010</name>
</gene>
<comment type="caution">
    <text evidence="1">The sequence shown here is derived from an EMBL/GenBank/DDBJ whole genome shotgun (WGS) entry which is preliminary data.</text>
</comment>
<sequence>MSQIKPEKLRGLQLVTGEKGGVGKSLFTMCLLEYCLEKKLPYRFYDADRSSPDVGLIYEPNKYSAMLNGKTDQGKAIAKKGSKATVKDETYQPQNKSVEQLVEPNNLHIFFSEDEEDGFLANHLIAEAAEHLVIVNLPAQVEMIIHQWLIGRGILEVAQLDELPITFWFVTDGSPESLDLLFNSLTIYGQGVNHVVVINEGLSKRAKENFQAHRVCKMIEQQSIPIVTLPELWLSNEEKVKLKTQRKRLGEAADRKSSNDFTFVVKSQIFRFIRQAIQEIESSGVFSDAHELSNNQSNDNKEMIQPQTFDAITI</sequence>
<keyword evidence="2" id="KW-1185">Reference proteome</keyword>
<organism evidence="1 2">
    <name type="scientific">Aphanothece hegewaldii CCALA 016</name>
    <dbReference type="NCBI Taxonomy" id="2107694"/>
    <lineage>
        <taxon>Bacteria</taxon>
        <taxon>Bacillati</taxon>
        <taxon>Cyanobacteriota</taxon>
        <taxon>Cyanophyceae</taxon>
        <taxon>Oscillatoriophycideae</taxon>
        <taxon>Chroococcales</taxon>
        <taxon>Aphanothecaceae</taxon>
        <taxon>Aphanothece</taxon>
    </lineage>
</organism>
<protein>
    <recommendedName>
        <fullName evidence="3">CobQ/CobB/MinD/ParA nucleotide binding domain-containing protein</fullName>
    </recommendedName>
</protein>
<dbReference type="Proteomes" id="UP000239001">
    <property type="component" value="Unassembled WGS sequence"/>
</dbReference>
<proteinExistence type="predicted"/>
<dbReference type="RefSeq" id="WP_106458691.1">
    <property type="nucleotide sequence ID" value="NZ_PXOH01000030.1"/>
</dbReference>
<reference evidence="1 2" key="1">
    <citation type="submission" date="2018-03" db="EMBL/GenBank/DDBJ databases">
        <title>The ancient ancestry and fast evolution of plastids.</title>
        <authorList>
            <person name="Moore K.R."/>
            <person name="Magnabosco C."/>
            <person name="Momper L."/>
            <person name="Gold D.A."/>
            <person name="Bosak T."/>
            <person name="Fournier G.P."/>
        </authorList>
    </citation>
    <scope>NUCLEOTIDE SEQUENCE [LARGE SCALE GENOMIC DNA]</scope>
    <source>
        <strain evidence="1 2">CCALA 016</strain>
    </source>
</reference>
<dbReference type="OrthoDB" id="200044at2"/>
<evidence type="ECO:0000313" key="2">
    <source>
        <dbReference type="Proteomes" id="UP000239001"/>
    </source>
</evidence>
<evidence type="ECO:0000313" key="1">
    <source>
        <dbReference type="EMBL" id="PSF33457.1"/>
    </source>
</evidence>
<reference evidence="1 2" key="2">
    <citation type="submission" date="2018-03" db="EMBL/GenBank/DDBJ databases">
        <authorList>
            <person name="Keele B.F."/>
        </authorList>
    </citation>
    <scope>NUCLEOTIDE SEQUENCE [LARGE SCALE GENOMIC DNA]</scope>
    <source>
        <strain evidence="1 2">CCALA 016</strain>
    </source>
</reference>
<evidence type="ECO:0008006" key="3">
    <source>
        <dbReference type="Google" id="ProtNLM"/>
    </source>
</evidence>